<organism evidence="1 2">
    <name type="scientific">Tanacetum coccineum</name>
    <dbReference type="NCBI Taxonomy" id="301880"/>
    <lineage>
        <taxon>Eukaryota</taxon>
        <taxon>Viridiplantae</taxon>
        <taxon>Streptophyta</taxon>
        <taxon>Embryophyta</taxon>
        <taxon>Tracheophyta</taxon>
        <taxon>Spermatophyta</taxon>
        <taxon>Magnoliopsida</taxon>
        <taxon>eudicotyledons</taxon>
        <taxon>Gunneridae</taxon>
        <taxon>Pentapetalae</taxon>
        <taxon>asterids</taxon>
        <taxon>campanulids</taxon>
        <taxon>Asterales</taxon>
        <taxon>Asteraceae</taxon>
        <taxon>Asteroideae</taxon>
        <taxon>Anthemideae</taxon>
        <taxon>Anthemidinae</taxon>
        <taxon>Tanacetum</taxon>
    </lineage>
</organism>
<feature type="non-terminal residue" evidence="1">
    <location>
        <position position="219"/>
    </location>
</feature>
<comment type="caution">
    <text evidence="1">The sequence shown here is derived from an EMBL/GenBank/DDBJ whole genome shotgun (WGS) entry which is preliminary data.</text>
</comment>
<evidence type="ECO:0000313" key="1">
    <source>
        <dbReference type="EMBL" id="GJU00353.1"/>
    </source>
</evidence>
<reference evidence="1" key="1">
    <citation type="journal article" date="2022" name="Int. J. Mol. Sci.">
        <title>Draft Genome of Tanacetum Coccineum: Genomic Comparison of Closely Related Tanacetum-Family Plants.</title>
        <authorList>
            <person name="Yamashiro T."/>
            <person name="Shiraishi A."/>
            <person name="Nakayama K."/>
            <person name="Satake H."/>
        </authorList>
    </citation>
    <scope>NUCLEOTIDE SEQUENCE</scope>
</reference>
<dbReference type="Proteomes" id="UP001151760">
    <property type="component" value="Unassembled WGS sequence"/>
</dbReference>
<keyword evidence="2" id="KW-1185">Reference proteome</keyword>
<proteinExistence type="predicted"/>
<protein>
    <submittedName>
        <fullName evidence="1">Uncharacterized protein</fullName>
    </submittedName>
</protein>
<evidence type="ECO:0000313" key="2">
    <source>
        <dbReference type="Proteomes" id="UP001151760"/>
    </source>
</evidence>
<sequence length="219" mass="25178">MRLQAMHLSDPRKQGFKKPPMGIISFGLKHIHKANLNEIKIKAFINQQPGSSAMDQITPTKDGNPLRIKLIDAKIKEPKDTLEVDVTLIATGKAPFTQGFGKFMSIWKHNVVLFHLMNACALLIQRDNWMILHELFGIGFAQIAWDYKSVMLFWHQSRHDIDEKVEQDILDFSKGLRVIRIKPTEKITLSADYLRRWLIADQGRLPSSLRSSLDMIKSF</sequence>
<name>A0ABQ5IJL1_9ASTR</name>
<gene>
    <name evidence="1" type="ORF">Tco_1110691</name>
</gene>
<reference evidence="1" key="2">
    <citation type="submission" date="2022-01" db="EMBL/GenBank/DDBJ databases">
        <authorList>
            <person name="Yamashiro T."/>
            <person name="Shiraishi A."/>
            <person name="Satake H."/>
            <person name="Nakayama K."/>
        </authorList>
    </citation>
    <scope>NUCLEOTIDE SEQUENCE</scope>
</reference>
<accession>A0ABQ5IJL1</accession>
<dbReference type="EMBL" id="BQNB010020855">
    <property type="protein sequence ID" value="GJU00353.1"/>
    <property type="molecule type" value="Genomic_DNA"/>
</dbReference>